<dbReference type="InterPro" id="IPR029480">
    <property type="entry name" value="Transpos_assoc"/>
</dbReference>
<dbReference type="CAZy" id="CBM18">
    <property type="family name" value="Carbohydrate-Binding Module Family 18"/>
</dbReference>
<dbReference type="Pfam" id="PF13963">
    <property type="entry name" value="Transpos_assoc"/>
    <property type="match status" value="1"/>
</dbReference>
<organism evidence="2 3">
    <name type="scientific">Oryza sativa subsp. japonica</name>
    <name type="common">Rice</name>
    <dbReference type="NCBI Taxonomy" id="39947"/>
    <lineage>
        <taxon>Eukaryota</taxon>
        <taxon>Viridiplantae</taxon>
        <taxon>Streptophyta</taxon>
        <taxon>Embryophyta</taxon>
        <taxon>Tracheophyta</taxon>
        <taxon>Spermatophyta</taxon>
        <taxon>Magnoliopsida</taxon>
        <taxon>Liliopsida</taxon>
        <taxon>Poales</taxon>
        <taxon>Poaceae</taxon>
        <taxon>BOP clade</taxon>
        <taxon>Oryzoideae</taxon>
        <taxon>Oryzeae</taxon>
        <taxon>Oryzinae</taxon>
        <taxon>Oryza</taxon>
        <taxon>Oryza sativa</taxon>
    </lineage>
</organism>
<reference evidence="3" key="2">
    <citation type="journal article" date="2008" name="Nucleic Acids Res.">
        <title>The rice annotation project database (RAP-DB): 2008 update.</title>
        <authorList>
            <consortium name="The rice annotation project (RAP)"/>
        </authorList>
    </citation>
    <scope>GENOME REANNOTATION</scope>
    <source>
        <strain evidence="3">cv. Nipponbare</strain>
    </source>
</reference>
<evidence type="ECO:0000313" key="2">
    <source>
        <dbReference type="EMBL" id="CAD41541.2"/>
    </source>
</evidence>
<reference evidence="3" key="1">
    <citation type="journal article" date="2005" name="Nature">
        <title>The map-based sequence of the rice genome.</title>
        <authorList>
            <consortium name="International rice genome sequencing project (IRGSP)"/>
            <person name="Matsumoto T."/>
            <person name="Wu J."/>
            <person name="Kanamori H."/>
            <person name="Katayose Y."/>
            <person name="Fujisawa M."/>
            <person name="Namiki N."/>
            <person name="Mizuno H."/>
            <person name="Yamamoto K."/>
            <person name="Antonio B.A."/>
            <person name="Baba T."/>
            <person name="Sakata K."/>
            <person name="Nagamura Y."/>
            <person name="Aoki H."/>
            <person name="Arikawa K."/>
            <person name="Arita K."/>
            <person name="Bito T."/>
            <person name="Chiden Y."/>
            <person name="Fujitsuka N."/>
            <person name="Fukunaka R."/>
            <person name="Hamada M."/>
            <person name="Harada C."/>
            <person name="Hayashi A."/>
            <person name="Hijishita S."/>
            <person name="Honda M."/>
            <person name="Hosokawa S."/>
            <person name="Ichikawa Y."/>
            <person name="Idonuma A."/>
            <person name="Iijima M."/>
            <person name="Ikeda M."/>
            <person name="Ikeno M."/>
            <person name="Ito K."/>
            <person name="Ito S."/>
            <person name="Ito T."/>
            <person name="Ito Y."/>
            <person name="Ito Y."/>
            <person name="Iwabuchi A."/>
            <person name="Kamiya K."/>
            <person name="Karasawa W."/>
            <person name="Kurita K."/>
            <person name="Katagiri S."/>
            <person name="Kikuta A."/>
            <person name="Kobayashi H."/>
            <person name="Kobayashi N."/>
            <person name="Machita K."/>
            <person name="Maehara T."/>
            <person name="Masukawa M."/>
            <person name="Mizubayashi T."/>
            <person name="Mukai Y."/>
            <person name="Nagasaki H."/>
            <person name="Nagata Y."/>
            <person name="Naito S."/>
            <person name="Nakashima M."/>
            <person name="Nakama Y."/>
            <person name="Nakamichi Y."/>
            <person name="Nakamura M."/>
            <person name="Meguro A."/>
            <person name="Negishi M."/>
            <person name="Ohta I."/>
            <person name="Ohta T."/>
            <person name="Okamoto M."/>
            <person name="Ono N."/>
            <person name="Saji S."/>
            <person name="Sakaguchi M."/>
            <person name="Sakai K."/>
            <person name="Shibata M."/>
            <person name="Shimokawa T."/>
            <person name="Song J."/>
            <person name="Takazaki Y."/>
            <person name="Terasawa K."/>
            <person name="Tsugane M."/>
            <person name="Tsuji K."/>
            <person name="Ueda S."/>
            <person name="Waki K."/>
            <person name="Yamagata H."/>
            <person name="Yamamoto M."/>
            <person name="Yamamoto S."/>
            <person name="Yamane H."/>
            <person name="Yoshiki S."/>
            <person name="Yoshihara R."/>
            <person name="Yukawa K."/>
            <person name="Zhong H."/>
            <person name="Yano M."/>
            <person name="Yuan Q."/>
            <person name="Ouyang S."/>
            <person name="Liu J."/>
            <person name="Jones K.M."/>
            <person name="Gansberger K."/>
            <person name="Moffat K."/>
            <person name="Hill J."/>
            <person name="Bera J."/>
            <person name="Fadrosh D."/>
            <person name="Jin S."/>
            <person name="Johri S."/>
            <person name="Kim M."/>
            <person name="Overton L."/>
            <person name="Reardon M."/>
            <person name="Tsitrin T."/>
            <person name="Vuong H."/>
            <person name="Weaver B."/>
            <person name="Ciecko A."/>
            <person name="Tallon L."/>
            <person name="Jackson J."/>
            <person name="Pai G."/>
            <person name="Aken S.V."/>
            <person name="Utterback T."/>
            <person name="Reidmuller S."/>
            <person name="Feldblyum T."/>
            <person name="Hsiao J."/>
            <person name="Zismann V."/>
            <person name="Iobst S."/>
            <person name="de Vazeille A.R."/>
            <person name="Buell C.R."/>
            <person name="Ying K."/>
            <person name="Li Y."/>
            <person name="Lu T."/>
            <person name="Huang Y."/>
            <person name="Zhao Q."/>
            <person name="Feng Q."/>
            <person name="Zhang L."/>
            <person name="Zhu J."/>
            <person name="Weng Q."/>
            <person name="Mu J."/>
            <person name="Lu Y."/>
            <person name="Fan D."/>
            <person name="Liu Y."/>
            <person name="Guan J."/>
            <person name="Zhang Y."/>
            <person name="Yu S."/>
            <person name="Liu X."/>
            <person name="Zhang Y."/>
            <person name="Hong G."/>
            <person name="Han B."/>
            <person name="Choisne N."/>
            <person name="Demange N."/>
            <person name="Orjeda G."/>
            <person name="Samain S."/>
            <person name="Cattolico L."/>
            <person name="Pelletier E."/>
            <person name="Couloux A."/>
            <person name="Segurens B."/>
            <person name="Wincker P."/>
            <person name="D'Hont A."/>
            <person name="Scarpelli C."/>
            <person name="Weissenbach J."/>
            <person name="Salanoubat M."/>
            <person name="Quetier F."/>
            <person name="Yu Y."/>
            <person name="Kim H.R."/>
            <person name="Rambo T."/>
            <person name="Currie J."/>
            <person name="Collura K."/>
            <person name="Luo M."/>
            <person name="Yang T."/>
            <person name="Ammiraju J.S.S."/>
            <person name="Engler F."/>
            <person name="Soderlund C."/>
            <person name="Wing R.A."/>
            <person name="Palmer L.E."/>
            <person name="de la Bastide M."/>
            <person name="Spiegel L."/>
            <person name="Nascimento L."/>
            <person name="Zutavern T."/>
            <person name="O'Shaughnessy A."/>
            <person name="Dike S."/>
            <person name="Dedhia N."/>
            <person name="Preston R."/>
            <person name="Balija V."/>
            <person name="McCombie W.R."/>
            <person name="Chow T."/>
            <person name="Chen H."/>
            <person name="Chung M."/>
            <person name="Chen C."/>
            <person name="Shaw J."/>
            <person name="Wu H."/>
            <person name="Hsiao K."/>
            <person name="Chao Y."/>
            <person name="Chu M."/>
            <person name="Cheng C."/>
            <person name="Hour A."/>
            <person name="Lee P."/>
            <person name="Lin S."/>
            <person name="Lin Y."/>
            <person name="Liou J."/>
            <person name="Liu S."/>
            <person name="Hsing Y."/>
            <person name="Raghuvanshi S."/>
            <person name="Mohanty A."/>
            <person name="Bharti A.K."/>
            <person name="Gaur A."/>
            <person name="Gupta V."/>
            <person name="Kumar D."/>
            <person name="Ravi V."/>
            <person name="Vij S."/>
            <person name="Kapur A."/>
            <person name="Khurana P."/>
            <person name="Khurana P."/>
            <person name="Khurana J.P."/>
            <person name="Tyagi A.K."/>
            <person name="Gaikwad K."/>
            <person name="Singh A."/>
            <person name="Dalal V."/>
            <person name="Srivastava S."/>
            <person name="Dixit A."/>
            <person name="Pal A.K."/>
            <person name="Ghazi I.A."/>
            <person name="Yadav M."/>
            <person name="Pandit A."/>
            <person name="Bhargava A."/>
            <person name="Sureshbabu K."/>
            <person name="Batra K."/>
            <person name="Sharma T.R."/>
            <person name="Mohapatra T."/>
            <person name="Singh N.K."/>
            <person name="Messing J."/>
            <person name="Nelson A.B."/>
            <person name="Fuks G."/>
            <person name="Kavchok S."/>
            <person name="Keizer G."/>
            <person name="Linton E."/>
            <person name="Llaca V."/>
            <person name="Song R."/>
            <person name="Tanyolac B."/>
            <person name="Young S."/>
            <person name="Ho-Il K."/>
            <person name="Hahn J.H."/>
            <person name="Sangsakoo G."/>
            <person name="Vanavichit A."/>
            <person name="de Mattos Luiz.A.T."/>
            <person name="Zimmer P.D."/>
            <person name="Malone G."/>
            <person name="Dellagostin O."/>
            <person name="de Oliveira A.C."/>
            <person name="Bevan M."/>
            <person name="Bancroft I."/>
            <person name="Minx P."/>
            <person name="Cordum H."/>
            <person name="Wilson R."/>
            <person name="Cheng Z."/>
            <person name="Jin W."/>
            <person name="Jiang J."/>
            <person name="Leong S.A."/>
            <person name="Iwama H."/>
            <person name="Gojobori T."/>
            <person name="Itoh T."/>
            <person name="Niimura Y."/>
            <person name="Fujii Y."/>
            <person name="Habara T."/>
            <person name="Sakai H."/>
            <person name="Sato Y."/>
            <person name="Wilson G."/>
            <person name="Kumar K."/>
            <person name="McCouch S."/>
            <person name="Juretic N."/>
            <person name="Hoen D."/>
            <person name="Wright S."/>
            <person name="Bruskiewich R."/>
            <person name="Bureau T."/>
            <person name="Miyao A."/>
            <person name="Hirochika H."/>
            <person name="Nishikawa T."/>
            <person name="Kadowaki K."/>
            <person name="Sugiura M."/>
            <person name="Burr B."/>
            <person name="Sasaki T."/>
        </authorList>
    </citation>
    <scope>NUCLEOTIDE SEQUENCE [LARGE SCALE GENOMIC DNA]</scope>
    <source>
        <strain evidence="3">cv. Nipponbare</strain>
    </source>
</reference>
<evidence type="ECO:0000313" key="3">
    <source>
        <dbReference type="Proteomes" id="UP000000763"/>
    </source>
</evidence>
<dbReference type="PANTHER" id="PTHR10775:SF182">
    <property type="entry name" value="TRANSPOSON, EN_SPM-LIKE, TRANSPOSASE-ASSOCIATED DOMAIN PROTEIN-RELATED"/>
    <property type="match status" value="1"/>
</dbReference>
<proteinExistence type="predicted"/>
<name>Q7XU63_ORYSJ</name>
<accession>Q7XU63</accession>
<evidence type="ECO:0000259" key="1">
    <source>
        <dbReference type="Pfam" id="PF13963"/>
    </source>
</evidence>
<protein>
    <submittedName>
        <fullName evidence="2">OSJNBb0091E11.9 protein</fullName>
    </submittedName>
</protein>
<gene>
    <name evidence="2" type="primary">OSJNBb0091E11.9</name>
</gene>
<dbReference type="EMBL" id="AL606629">
    <property type="protein sequence ID" value="CAD41541.2"/>
    <property type="molecule type" value="Genomic_DNA"/>
</dbReference>
<dbReference type="PANTHER" id="PTHR10775">
    <property type="entry name" value="OS08G0208400 PROTEIN"/>
    <property type="match status" value="1"/>
</dbReference>
<dbReference type="Proteomes" id="UP000000763">
    <property type="component" value="Chromosome 4"/>
</dbReference>
<sequence length="287" mass="33223">MESREWMYHWPRFLSPYRNEVSKFIGITKAHAEKNNMRKIICPCADCKNEITWDFDDAFKVKEHLITRGFMDKYEIWTRHGEEQVDGPENVVPTQVEDMVHDNGSIEDKIDLEEMLRHAEPEVLMGSARGLNNFEALQKASKEVLYDESKGCDSEFTTLRSVLELMRLKARHGWSDTSFDSLLELLQKMLPGPNSLPSSTYQAKKLICPLSLGVEKIHACVNHCILYRKEYASLDECQTCGASRYKLNSNTGLEPSEVTEGRQRKIPQLVMWYLPVKDRIKRIYSNP</sequence>
<dbReference type="AlphaFoldDB" id="Q7XU63"/>
<feature type="domain" description="Transposase-associated" evidence="1">
    <location>
        <begin position="4"/>
        <end position="82"/>
    </location>
</feature>